<dbReference type="InterPro" id="IPR007845">
    <property type="entry name" value="HemS/ChuX_dom"/>
</dbReference>
<dbReference type="Proteomes" id="UP000241899">
    <property type="component" value="Unassembled WGS sequence"/>
</dbReference>
<evidence type="ECO:0000259" key="2">
    <source>
        <dbReference type="Pfam" id="PF05171"/>
    </source>
</evidence>
<feature type="region of interest" description="Disordered" evidence="1">
    <location>
        <begin position="1"/>
        <end position="20"/>
    </location>
</feature>
<dbReference type="GO" id="GO:0006826">
    <property type="term" value="P:iron ion transport"/>
    <property type="evidence" value="ECO:0007669"/>
    <property type="project" value="InterPro"/>
</dbReference>
<dbReference type="InterPro" id="IPR053733">
    <property type="entry name" value="Heme_Transport_Util_sf"/>
</dbReference>
<evidence type="ECO:0000313" key="3">
    <source>
        <dbReference type="EMBL" id="PTE17797.1"/>
    </source>
</evidence>
<dbReference type="OrthoDB" id="316630at2"/>
<feature type="domain" description="Haemin-degrading HemS/ChuX" evidence="2">
    <location>
        <begin position="29"/>
        <end position="150"/>
    </location>
</feature>
<keyword evidence="4" id="KW-1185">Reference proteome</keyword>
<dbReference type="Pfam" id="PF05171">
    <property type="entry name" value="HemS"/>
    <property type="match status" value="2"/>
</dbReference>
<evidence type="ECO:0000313" key="4">
    <source>
        <dbReference type="Proteomes" id="UP000241899"/>
    </source>
</evidence>
<accession>A0A2T4JJ32</accession>
<name>A0A2T4JJ32_9RHOB</name>
<evidence type="ECO:0000256" key="1">
    <source>
        <dbReference type="SAM" id="MobiDB-lite"/>
    </source>
</evidence>
<gene>
    <name evidence="3" type="ORF">C5F46_07090</name>
</gene>
<comment type="caution">
    <text evidence="3">The sequence shown here is derived from an EMBL/GenBank/DDBJ whole genome shotgun (WGS) entry which is preliminary data.</text>
</comment>
<feature type="compositionally biased region" description="Basic and acidic residues" evidence="1">
    <location>
        <begin position="10"/>
        <end position="20"/>
    </location>
</feature>
<protein>
    <recommendedName>
        <fullName evidence="2">Haemin-degrading HemS/ChuX domain-containing protein</fullName>
    </recommendedName>
</protein>
<dbReference type="EMBL" id="PZKF01000013">
    <property type="protein sequence ID" value="PTE17797.1"/>
    <property type="molecule type" value="Genomic_DNA"/>
</dbReference>
<feature type="domain" description="Haemin-degrading HemS/ChuX" evidence="2">
    <location>
        <begin position="176"/>
        <end position="243"/>
    </location>
</feature>
<proteinExistence type="predicted"/>
<reference evidence="3 4" key="1">
    <citation type="submission" date="2018-03" db="EMBL/GenBank/DDBJ databases">
        <title>Rhodobacter veldkampii.</title>
        <authorList>
            <person name="Meyer T.E."/>
            <person name="Miller S."/>
            <person name="Lodha T."/>
            <person name="Gandham S."/>
            <person name="Chintalapati S."/>
            <person name="Chintalapati V.R."/>
        </authorList>
    </citation>
    <scope>NUCLEOTIDE SEQUENCE [LARGE SCALE GENOMIC DNA]</scope>
    <source>
        <strain evidence="3 4">DSM 11550</strain>
    </source>
</reference>
<organism evidence="3 4">
    <name type="scientific">Phaeovulum veldkampii DSM 11550</name>
    <dbReference type="NCBI Taxonomy" id="1185920"/>
    <lineage>
        <taxon>Bacteria</taxon>
        <taxon>Pseudomonadati</taxon>
        <taxon>Pseudomonadota</taxon>
        <taxon>Alphaproteobacteria</taxon>
        <taxon>Rhodobacterales</taxon>
        <taxon>Paracoccaceae</taxon>
        <taxon>Phaeovulum</taxon>
    </lineage>
</organism>
<dbReference type="Gene3D" id="3.40.1570.10">
    <property type="entry name" value="HemS/ChuS/ChuX like domains"/>
    <property type="match status" value="2"/>
</dbReference>
<dbReference type="SUPFAM" id="SSF144064">
    <property type="entry name" value="Heme iron utilization protein-like"/>
    <property type="match status" value="1"/>
</dbReference>
<dbReference type="RefSeq" id="WP_107324666.1">
    <property type="nucleotide sequence ID" value="NZ_NHSP01000087.1"/>
</dbReference>
<dbReference type="AlphaFoldDB" id="A0A2T4JJ32"/>
<sequence>MPRPSPAEIRAARAENTTARERDFATHHGITEADLLAAHVGRHDDTEITRIVAAPDRLLPPLAAFGDLMGLTRNDSCVIEKTGRYGGSDNRVALEIRPEHWVQGFAMAREVSGGTRHSLQVFDAAGDSVHKVFLMEGQDATGWAAMVAALALPEQSDALPPACPRPAPVAAPAIGRELPAGAAERLMKAAAEAGVPVSFRVGNRGCTGSFAGLIHKVVPYGPWMNVLDPGLELHLRSDHIAAVRADGETVRATGKDGALIIEMGGLAPGWADLLAAEG</sequence>